<dbReference type="InterPro" id="IPR029058">
    <property type="entry name" value="AB_hydrolase_fold"/>
</dbReference>
<feature type="region of interest" description="Disordered" evidence="1">
    <location>
        <begin position="41"/>
        <end position="60"/>
    </location>
</feature>
<dbReference type="Proteomes" id="UP001139721">
    <property type="component" value="Unassembled WGS sequence"/>
</dbReference>
<dbReference type="PROSITE" id="PS51257">
    <property type="entry name" value="PROKAR_LIPOPROTEIN"/>
    <property type="match status" value="1"/>
</dbReference>
<comment type="caution">
    <text evidence="2">The sequence shown here is derived from an EMBL/GenBank/DDBJ whole genome shotgun (WGS) entry which is preliminary data.</text>
</comment>
<organism evidence="2 3">
    <name type="scientific">Legionella maioricensis</name>
    <dbReference type="NCBI Taxonomy" id="2896528"/>
    <lineage>
        <taxon>Bacteria</taxon>
        <taxon>Pseudomonadati</taxon>
        <taxon>Pseudomonadota</taxon>
        <taxon>Gammaproteobacteria</taxon>
        <taxon>Legionellales</taxon>
        <taxon>Legionellaceae</taxon>
        <taxon>Legionella</taxon>
    </lineage>
</organism>
<evidence type="ECO:0008006" key="4">
    <source>
        <dbReference type="Google" id="ProtNLM"/>
    </source>
</evidence>
<evidence type="ECO:0000313" key="3">
    <source>
        <dbReference type="Proteomes" id="UP001139721"/>
    </source>
</evidence>
<dbReference type="EMBL" id="JAJKBJ010000004">
    <property type="protein sequence ID" value="MCL9683484.1"/>
    <property type="molecule type" value="Genomic_DNA"/>
</dbReference>
<evidence type="ECO:0000313" key="2">
    <source>
        <dbReference type="EMBL" id="MCL9683484.1"/>
    </source>
</evidence>
<gene>
    <name evidence="2" type="ORF">LOX96_05225</name>
</gene>
<accession>A0A9X2CYY8</accession>
<reference evidence="2" key="1">
    <citation type="submission" date="2021-11" db="EMBL/GenBank/DDBJ databases">
        <title>Legionella maioricencis sp. nov., a new species isolated from hot water samples in Mallorca.</title>
        <authorList>
            <person name="Crespi S."/>
            <person name="Drasar V."/>
            <person name="Salva-Serra F."/>
            <person name="Jaen-Luchoro D."/>
            <person name="Pineiro-Iglesias B."/>
            <person name="Aliaga F."/>
            <person name="Fernandez-Juarez V."/>
            <person name="Coll G."/>
            <person name="Moore E.R.B."/>
            <person name="Bennasar-Figueras A."/>
        </authorList>
    </citation>
    <scope>NUCLEOTIDE SEQUENCE</scope>
    <source>
        <strain evidence="2">HCPI-6</strain>
    </source>
</reference>
<keyword evidence="3" id="KW-1185">Reference proteome</keyword>
<dbReference type="SUPFAM" id="SSF53474">
    <property type="entry name" value="alpha/beta-Hydrolases"/>
    <property type="match status" value="1"/>
</dbReference>
<evidence type="ECO:0000256" key="1">
    <source>
        <dbReference type="SAM" id="MobiDB-lite"/>
    </source>
</evidence>
<dbReference type="Gene3D" id="3.40.50.1820">
    <property type="entry name" value="alpha/beta hydrolase"/>
    <property type="match status" value="1"/>
</dbReference>
<proteinExistence type="predicted"/>
<sequence>MKYLGKQQIFFFLCCITLGLTGCVDLSGAKLTPEKKVTYHSNKSIKPSAQKKKTHASKSQGEIHTMLGGLGMFSVGMNTVRDDLAKQYKNVSASSNMWYNAGDVTKAITHYYYTHKTHRPIILMGHSLGANEQIKVARNLNAAGVPVDLLVTVDAVSQTIVPPNVKHVLNVYKPGYVPMFSGLKLKAVDPNATLIENINVDNLKNINVNHFTIDKDKVVQAMILDEVKKVLIDGNRKGA</sequence>
<dbReference type="AlphaFoldDB" id="A0A9X2CYY8"/>
<protein>
    <recommendedName>
        <fullName evidence="4">Thioesterase domain-containing protein</fullName>
    </recommendedName>
</protein>
<dbReference type="RefSeq" id="WP_250420991.1">
    <property type="nucleotide sequence ID" value="NZ_JAJKBJ010000004.1"/>
</dbReference>
<name>A0A9X2CYY8_9GAMM</name>